<dbReference type="PROSITE" id="PS50928">
    <property type="entry name" value="ABC_TM1"/>
    <property type="match status" value="1"/>
</dbReference>
<evidence type="ECO:0000256" key="9">
    <source>
        <dbReference type="ARBA" id="ARBA00022989"/>
    </source>
</evidence>
<gene>
    <name evidence="14" type="ORF">ACFYNQ_48810</name>
</gene>
<keyword evidence="8" id="KW-0067">ATP-binding</keyword>
<evidence type="ECO:0000259" key="13">
    <source>
        <dbReference type="PROSITE" id="PS50928"/>
    </source>
</evidence>
<evidence type="ECO:0000256" key="10">
    <source>
        <dbReference type="ARBA" id="ARBA00023136"/>
    </source>
</evidence>
<comment type="similarity">
    <text evidence="3">Belongs to the ABC transporter superfamily.</text>
</comment>
<accession>A0ABW6MJX9</accession>
<evidence type="ECO:0000256" key="3">
    <source>
        <dbReference type="ARBA" id="ARBA00005417"/>
    </source>
</evidence>
<dbReference type="Pfam" id="PF00005">
    <property type="entry name" value="ABC_tran"/>
    <property type="match status" value="1"/>
</dbReference>
<feature type="transmembrane region" description="Helical" evidence="11">
    <location>
        <begin position="263"/>
        <end position="284"/>
    </location>
</feature>
<keyword evidence="5" id="KW-1003">Cell membrane</keyword>
<dbReference type="InterPro" id="IPR000515">
    <property type="entry name" value="MetI-like"/>
</dbReference>
<dbReference type="EMBL" id="JBIAHM010000027">
    <property type="protein sequence ID" value="MFE9606429.1"/>
    <property type="molecule type" value="Genomic_DNA"/>
</dbReference>
<keyword evidence="10 11" id="KW-0472">Membrane</keyword>
<comment type="caution">
    <text evidence="14">The sequence shown here is derived from an EMBL/GenBank/DDBJ whole genome shotgun (WGS) entry which is preliminary data.</text>
</comment>
<dbReference type="InterPro" id="IPR050388">
    <property type="entry name" value="ABC_Ni/Peptide_Import"/>
</dbReference>
<evidence type="ECO:0000256" key="7">
    <source>
        <dbReference type="ARBA" id="ARBA00022741"/>
    </source>
</evidence>
<dbReference type="RefSeq" id="WP_388115090.1">
    <property type="nucleotide sequence ID" value="NZ_JBIAHM010000027.1"/>
</dbReference>
<dbReference type="SUPFAM" id="SSF52540">
    <property type="entry name" value="P-loop containing nucleoside triphosphate hydrolases"/>
    <property type="match status" value="1"/>
</dbReference>
<feature type="transmembrane region" description="Helical" evidence="11">
    <location>
        <begin position="32"/>
        <end position="53"/>
    </location>
</feature>
<dbReference type="Gene3D" id="1.10.3720.10">
    <property type="entry name" value="MetI-like"/>
    <property type="match status" value="1"/>
</dbReference>
<comment type="subcellular location">
    <subcellularLocation>
        <location evidence="11">Cell membrane</location>
        <topology evidence="11">Multi-pass membrane protein</topology>
    </subcellularLocation>
    <subcellularLocation>
        <location evidence="2">Cell membrane</location>
        <topology evidence="2">Peripheral membrane protein</topology>
    </subcellularLocation>
    <subcellularLocation>
        <location evidence="1">Membrane</location>
        <topology evidence="1">Multi-pass membrane protein</topology>
    </subcellularLocation>
</comment>
<dbReference type="PANTHER" id="PTHR43297:SF2">
    <property type="entry name" value="DIPEPTIDE TRANSPORT ATP-BINDING PROTEIN DPPD"/>
    <property type="match status" value="1"/>
</dbReference>
<reference evidence="14 15" key="1">
    <citation type="submission" date="2024-10" db="EMBL/GenBank/DDBJ databases">
        <title>The Natural Products Discovery Center: Release of the First 8490 Sequenced Strains for Exploring Actinobacteria Biosynthetic Diversity.</title>
        <authorList>
            <person name="Kalkreuter E."/>
            <person name="Kautsar S.A."/>
            <person name="Yang D."/>
            <person name="Bader C.D."/>
            <person name="Teijaro C.N."/>
            <person name="Fluegel L."/>
            <person name="Davis C.M."/>
            <person name="Simpson J.R."/>
            <person name="Lauterbach L."/>
            <person name="Steele A.D."/>
            <person name="Gui C."/>
            <person name="Meng S."/>
            <person name="Li G."/>
            <person name="Viehrig K."/>
            <person name="Ye F."/>
            <person name="Su P."/>
            <person name="Kiefer A.F."/>
            <person name="Nichols A."/>
            <person name="Cepeda A.J."/>
            <person name="Yan W."/>
            <person name="Fan B."/>
            <person name="Jiang Y."/>
            <person name="Adhikari A."/>
            <person name="Zheng C.-J."/>
            <person name="Schuster L."/>
            <person name="Cowan T.M."/>
            <person name="Smanski M.J."/>
            <person name="Chevrette M.G."/>
            <person name="De Carvalho L.P.S."/>
            <person name="Shen B."/>
        </authorList>
    </citation>
    <scope>NUCLEOTIDE SEQUENCE [LARGE SCALE GENOMIC DNA]</scope>
    <source>
        <strain evidence="14 15">NPDC006488</strain>
    </source>
</reference>
<dbReference type="Gene3D" id="3.40.50.300">
    <property type="entry name" value="P-loop containing nucleotide triphosphate hydrolases"/>
    <property type="match status" value="1"/>
</dbReference>
<evidence type="ECO:0000313" key="15">
    <source>
        <dbReference type="Proteomes" id="UP001601303"/>
    </source>
</evidence>
<dbReference type="InterPro" id="IPR025966">
    <property type="entry name" value="OppC_N"/>
</dbReference>
<evidence type="ECO:0000259" key="12">
    <source>
        <dbReference type="PROSITE" id="PS50893"/>
    </source>
</evidence>
<keyword evidence="4 11" id="KW-0813">Transport</keyword>
<evidence type="ECO:0000313" key="14">
    <source>
        <dbReference type="EMBL" id="MFE9606429.1"/>
    </source>
</evidence>
<dbReference type="PANTHER" id="PTHR43297">
    <property type="entry name" value="OLIGOPEPTIDE TRANSPORT ATP-BINDING PROTEIN APPD"/>
    <property type="match status" value="1"/>
</dbReference>
<keyword evidence="15" id="KW-1185">Reference proteome</keyword>
<keyword evidence="7" id="KW-0547">Nucleotide-binding</keyword>
<protein>
    <submittedName>
        <fullName evidence="14">Dipeptide/oligopeptide/nickel ABC transporter permease/ATP-binding protein</fullName>
    </submittedName>
</protein>
<evidence type="ECO:0000256" key="8">
    <source>
        <dbReference type="ARBA" id="ARBA00022840"/>
    </source>
</evidence>
<dbReference type="SMART" id="SM00382">
    <property type="entry name" value="AAA"/>
    <property type="match status" value="1"/>
</dbReference>
<dbReference type="PROSITE" id="PS00211">
    <property type="entry name" value="ABC_TRANSPORTER_1"/>
    <property type="match status" value="1"/>
</dbReference>
<dbReference type="CDD" id="cd06261">
    <property type="entry name" value="TM_PBP2"/>
    <property type="match status" value="1"/>
</dbReference>
<dbReference type="Pfam" id="PF12911">
    <property type="entry name" value="OppC_N"/>
    <property type="match status" value="1"/>
</dbReference>
<dbReference type="InterPro" id="IPR003439">
    <property type="entry name" value="ABC_transporter-like_ATP-bd"/>
</dbReference>
<feature type="transmembrane region" description="Helical" evidence="11">
    <location>
        <begin position="131"/>
        <end position="151"/>
    </location>
</feature>
<dbReference type="Pfam" id="PF00528">
    <property type="entry name" value="BPD_transp_1"/>
    <property type="match status" value="1"/>
</dbReference>
<evidence type="ECO:0000256" key="11">
    <source>
        <dbReference type="RuleBase" id="RU363032"/>
    </source>
</evidence>
<evidence type="ECO:0000256" key="1">
    <source>
        <dbReference type="ARBA" id="ARBA00004141"/>
    </source>
</evidence>
<dbReference type="PROSITE" id="PS50893">
    <property type="entry name" value="ABC_TRANSPORTER_2"/>
    <property type="match status" value="1"/>
</dbReference>
<proteinExistence type="inferred from homology"/>
<feature type="transmembrane region" description="Helical" evidence="11">
    <location>
        <begin position="97"/>
        <end position="119"/>
    </location>
</feature>
<dbReference type="Proteomes" id="UP001601303">
    <property type="component" value="Unassembled WGS sequence"/>
</dbReference>
<dbReference type="CDD" id="cd03257">
    <property type="entry name" value="ABC_NikE_OppD_transporters"/>
    <property type="match status" value="1"/>
</dbReference>
<evidence type="ECO:0000256" key="5">
    <source>
        <dbReference type="ARBA" id="ARBA00022475"/>
    </source>
</evidence>
<feature type="domain" description="ABC transmembrane type-1" evidence="13">
    <location>
        <begin position="93"/>
        <end position="281"/>
    </location>
</feature>
<evidence type="ECO:0000256" key="4">
    <source>
        <dbReference type="ARBA" id="ARBA00022448"/>
    </source>
</evidence>
<feature type="transmembrane region" description="Helical" evidence="11">
    <location>
        <begin position="157"/>
        <end position="175"/>
    </location>
</feature>
<evidence type="ECO:0000256" key="6">
    <source>
        <dbReference type="ARBA" id="ARBA00022692"/>
    </source>
</evidence>
<organism evidence="14 15">
    <name type="scientific">Streptomyces hokutonensis</name>
    <dbReference type="NCBI Taxonomy" id="1306990"/>
    <lineage>
        <taxon>Bacteria</taxon>
        <taxon>Bacillati</taxon>
        <taxon>Actinomycetota</taxon>
        <taxon>Actinomycetes</taxon>
        <taxon>Kitasatosporales</taxon>
        <taxon>Streptomycetaceae</taxon>
        <taxon>Streptomyces</taxon>
    </lineage>
</organism>
<sequence>MTLPQSEETAVTAAVAAHGRAGLLRRLLRSPVAVTCLVLLALISLASLFAPLLTSQDPAHTSLTESLAPMSGKHPLGGDGVGRDVLARLLYGGRTSLLGALLAVAVALVIGVPAGLVAGYYRKWFDAVSSWLANLLMAVPAIIVLLVVMSSVGQNTYIAMAVFGVLMSPGVFRLIRASVISVREELYVDAARVSGLADPRIIRRHILPVVQAPTIIQAAQMLGLGIVIQSGLEFLGLGSATQASWGSMLNDAFANIYNKPELMVWPGAALAVTVAAFGLLGNALRDALDGTATRGRKPRSGTPRKPVVVKHSVPPEATDALLALEGLTVSYPTAEGEKTVVDGVSLTVRRGEVLGLVGESGSGKSQTAFAVLGLLPPEASVSTRQLVFDGTELGNLGRAEMNRYRGRRIAYVPQEPMSNLDPSFRIGAQLVEPVRRHLKLSAAEAKAKTLALLERVGIADPERVFDAYPHQISGGMAQRVLIAGAVSCEPDLLIADEPTTALDVTVQAEVLDLIRSLQRERNMGVILVTHDFGVVADICDRVTVMQTGTVVESAPVRELFAGPRHPYTRMLLASTLEDAEPRSPLSRIVPASVAGATKVAGVTDTAVPTNSAHQEGPA</sequence>
<keyword evidence="6 11" id="KW-0812">Transmembrane</keyword>
<dbReference type="SUPFAM" id="SSF161098">
    <property type="entry name" value="MetI-like"/>
    <property type="match status" value="1"/>
</dbReference>
<evidence type="ECO:0000256" key="2">
    <source>
        <dbReference type="ARBA" id="ARBA00004202"/>
    </source>
</evidence>
<feature type="domain" description="ABC transporter" evidence="12">
    <location>
        <begin position="322"/>
        <end position="572"/>
    </location>
</feature>
<dbReference type="InterPro" id="IPR003593">
    <property type="entry name" value="AAA+_ATPase"/>
</dbReference>
<comment type="similarity">
    <text evidence="11">Belongs to the binding-protein-dependent transport system permease family.</text>
</comment>
<dbReference type="InterPro" id="IPR027417">
    <property type="entry name" value="P-loop_NTPase"/>
</dbReference>
<dbReference type="InterPro" id="IPR017871">
    <property type="entry name" value="ABC_transporter-like_CS"/>
</dbReference>
<name>A0ABW6MJX9_9ACTN</name>
<keyword evidence="9 11" id="KW-1133">Transmembrane helix</keyword>
<dbReference type="InterPro" id="IPR035906">
    <property type="entry name" value="MetI-like_sf"/>
</dbReference>